<sequence length="140" mass="15976">MLENIIRAKTKNRIKGRTVTVITGVNYSVPAGQTQIIITDKAGNSSKVPIFLWKVITDSLTASSVAIVQINAPATLIEEINNYRVCESQCNQITWIKEIDEEYLKSGFMLCCDIVQFEKNFHFKELFNKGYRKLLTSFDY</sequence>
<proteinExistence type="predicted"/>
<dbReference type="KEGG" id="pxu:106120699"/>
<accession>A0AAJ7EC81</accession>
<dbReference type="SUPFAM" id="SSF54060">
    <property type="entry name" value="His-Me finger endonucleases"/>
    <property type="match status" value="1"/>
</dbReference>
<name>A0AAJ7EC81_PAPXU</name>
<dbReference type="Proteomes" id="UP000694872">
    <property type="component" value="Unplaced"/>
</dbReference>
<dbReference type="GeneID" id="106120699"/>
<dbReference type="InterPro" id="IPR044925">
    <property type="entry name" value="His-Me_finger_sf"/>
</dbReference>
<gene>
    <name evidence="1" type="primary">LOC106120699</name>
</gene>
<evidence type="ECO:0000313" key="1">
    <source>
        <dbReference type="RefSeq" id="XP_013171525.1"/>
    </source>
</evidence>
<dbReference type="AlphaFoldDB" id="A0AAJ7EC81"/>
<dbReference type="RefSeq" id="XP_013171525.1">
    <property type="nucleotide sequence ID" value="XM_013316071.1"/>
</dbReference>
<protein>
    <submittedName>
        <fullName evidence="1">Uncharacterized protein LOC106120699</fullName>
    </submittedName>
</protein>
<reference evidence="1" key="1">
    <citation type="submission" date="2025-08" db="UniProtKB">
        <authorList>
            <consortium name="RefSeq"/>
        </authorList>
    </citation>
    <scope>IDENTIFICATION</scope>
</reference>
<organism evidence="1">
    <name type="scientific">Papilio xuthus</name>
    <name type="common">Asian swallowtail butterfly</name>
    <dbReference type="NCBI Taxonomy" id="66420"/>
    <lineage>
        <taxon>Eukaryota</taxon>
        <taxon>Metazoa</taxon>
        <taxon>Ecdysozoa</taxon>
        <taxon>Arthropoda</taxon>
        <taxon>Hexapoda</taxon>
        <taxon>Insecta</taxon>
        <taxon>Pterygota</taxon>
        <taxon>Neoptera</taxon>
        <taxon>Endopterygota</taxon>
        <taxon>Lepidoptera</taxon>
        <taxon>Glossata</taxon>
        <taxon>Ditrysia</taxon>
        <taxon>Papilionoidea</taxon>
        <taxon>Papilionidae</taxon>
        <taxon>Papilioninae</taxon>
        <taxon>Papilio</taxon>
    </lineage>
</organism>